<dbReference type="AlphaFoldDB" id="A0A812ILF3"/>
<feature type="transmembrane region" description="Helical" evidence="1">
    <location>
        <begin position="128"/>
        <end position="147"/>
    </location>
</feature>
<keyword evidence="1" id="KW-1133">Transmembrane helix</keyword>
<feature type="non-terminal residue" evidence="2">
    <location>
        <position position="1"/>
    </location>
</feature>
<dbReference type="InterPro" id="IPR036259">
    <property type="entry name" value="MFS_trans_sf"/>
</dbReference>
<feature type="transmembrane region" description="Helical" evidence="1">
    <location>
        <begin position="215"/>
        <end position="239"/>
    </location>
</feature>
<keyword evidence="1" id="KW-0472">Membrane</keyword>
<feature type="transmembrane region" description="Helical" evidence="1">
    <location>
        <begin position="183"/>
        <end position="203"/>
    </location>
</feature>
<evidence type="ECO:0000256" key="1">
    <source>
        <dbReference type="SAM" id="Phobius"/>
    </source>
</evidence>
<protein>
    <recommendedName>
        <fullName evidence="4">Major facilitator superfamily (MFS) profile domain-containing protein</fullName>
    </recommendedName>
</protein>
<proteinExistence type="predicted"/>
<accession>A0A812ILF3</accession>
<gene>
    <name evidence="2" type="ORF">SPIL2461_LOCUS202</name>
</gene>
<name>A0A812ILF3_SYMPI</name>
<dbReference type="Proteomes" id="UP000649617">
    <property type="component" value="Unassembled WGS sequence"/>
</dbReference>
<evidence type="ECO:0000313" key="3">
    <source>
        <dbReference type="Proteomes" id="UP000649617"/>
    </source>
</evidence>
<feature type="transmembrane region" description="Helical" evidence="1">
    <location>
        <begin position="90"/>
        <end position="116"/>
    </location>
</feature>
<feature type="transmembrane region" description="Helical" evidence="1">
    <location>
        <begin position="6"/>
        <end position="27"/>
    </location>
</feature>
<dbReference type="OrthoDB" id="10601564at2759"/>
<feature type="transmembrane region" description="Helical" evidence="1">
    <location>
        <begin position="245"/>
        <end position="266"/>
    </location>
</feature>
<comment type="caution">
    <text evidence="2">The sequence shown here is derived from an EMBL/GenBank/DDBJ whole genome shotgun (WGS) entry which is preliminary data.</text>
</comment>
<dbReference type="Gene3D" id="1.20.1250.20">
    <property type="entry name" value="MFS general substrate transporter like domains"/>
    <property type="match status" value="1"/>
</dbReference>
<reference evidence="2" key="1">
    <citation type="submission" date="2021-02" db="EMBL/GenBank/DDBJ databases">
        <authorList>
            <person name="Dougan E. K."/>
            <person name="Rhodes N."/>
            <person name="Thang M."/>
            <person name="Chan C."/>
        </authorList>
    </citation>
    <scope>NUCLEOTIDE SEQUENCE</scope>
</reference>
<keyword evidence="1" id="KW-0812">Transmembrane</keyword>
<evidence type="ECO:0008006" key="4">
    <source>
        <dbReference type="Google" id="ProtNLM"/>
    </source>
</evidence>
<dbReference type="EMBL" id="CAJNIZ010000022">
    <property type="protein sequence ID" value="CAE7151435.1"/>
    <property type="molecule type" value="Genomic_DNA"/>
</dbReference>
<keyword evidence="3" id="KW-1185">Reference proteome</keyword>
<organism evidence="2 3">
    <name type="scientific">Symbiodinium pilosum</name>
    <name type="common">Dinoflagellate</name>
    <dbReference type="NCBI Taxonomy" id="2952"/>
    <lineage>
        <taxon>Eukaryota</taxon>
        <taxon>Sar</taxon>
        <taxon>Alveolata</taxon>
        <taxon>Dinophyceae</taxon>
        <taxon>Suessiales</taxon>
        <taxon>Symbiodiniaceae</taxon>
        <taxon>Symbiodinium</taxon>
    </lineage>
</organism>
<feature type="transmembrane region" description="Helical" evidence="1">
    <location>
        <begin position="159"/>
        <end position="177"/>
    </location>
</feature>
<dbReference type="SUPFAM" id="SSF103473">
    <property type="entry name" value="MFS general substrate transporter"/>
    <property type="match status" value="1"/>
</dbReference>
<evidence type="ECO:0000313" key="2">
    <source>
        <dbReference type="EMBL" id="CAE7151435.1"/>
    </source>
</evidence>
<sequence length="294" mass="31656">WMNGFTAASLFAASSCILSAVALHAWMQPPKKKQQNQEPVVRSTRSFNQCDRCQKTLEDRERSCAMALCDACYDSFGGDGLNFKRFARKVLVTFCIIAGLLEVSMNAAVIAAFQPIAVQQFGWGNDSIAAVNFAGAALSVVVSLSMAQLRLEERLQMSVAAGLYLLGVLIFAFPPLVEWRLVVGYMFGIKAQILFMAPFTAIFSRLIGNARVTNWLTTVLCLAPALGAAVGTACAPLFIDRAGSARAALLVALPALVADVVIAVGWHDFSAHPTAQARGVLFRSRSCREFSAVP</sequence>